<accession>A0A223I0K8</accession>
<dbReference type="Proteomes" id="UP000214975">
    <property type="component" value="Chromosome"/>
</dbReference>
<dbReference type="GO" id="GO:0005886">
    <property type="term" value="C:plasma membrane"/>
    <property type="evidence" value="ECO:0007669"/>
    <property type="project" value="UniProtKB-SubCell"/>
</dbReference>
<feature type="transmembrane region" description="Helical" evidence="8">
    <location>
        <begin position="173"/>
        <end position="192"/>
    </location>
</feature>
<gene>
    <name evidence="10" type="ORF">Thert_02351</name>
</gene>
<evidence type="ECO:0000256" key="6">
    <source>
        <dbReference type="ARBA" id="ARBA00023136"/>
    </source>
</evidence>
<dbReference type="InterPro" id="IPR002656">
    <property type="entry name" value="Acyl_transf_3_dom"/>
</dbReference>
<feature type="transmembrane region" description="Helical" evidence="8">
    <location>
        <begin position="37"/>
        <end position="59"/>
    </location>
</feature>
<evidence type="ECO:0000259" key="9">
    <source>
        <dbReference type="Pfam" id="PF01757"/>
    </source>
</evidence>
<proteinExistence type="predicted"/>
<keyword evidence="7 10" id="KW-0012">Acyltransferase</keyword>
<feature type="domain" description="Acyltransferase 3" evidence="9">
    <location>
        <begin position="13"/>
        <end position="347"/>
    </location>
</feature>
<evidence type="ECO:0000256" key="1">
    <source>
        <dbReference type="ARBA" id="ARBA00004651"/>
    </source>
</evidence>
<feature type="transmembrane region" description="Helical" evidence="8">
    <location>
        <begin position="80"/>
        <end position="98"/>
    </location>
</feature>
<keyword evidence="5 8" id="KW-1133">Transmembrane helix</keyword>
<comment type="subcellular location">
    <subcellularLocation>
        <location evidence="1">Cell membrane</location>
        <topology evidence="1">Multi-pass membrane protein</topology>
    </subcellularLocation>
</comment>
<feature type="transmembrane region" description="Helical" evidence="8">
    <location>
        <begin position="384"/>
        <end position="406"/>
    </location>
</feature>
<dbReference type="InterPro" id="IPR036514">
    <property type="entry name" value="SGNH_hydro_sf"/>
</dbReference>
<dbReference type="EMBL" id="CP016893">
    <property type="protein sequence ID" value="AST58262.1"/>
    <property type="molecule type" value="Genomic_DNA"/>
</dbReference>
<reference evidence="10 11" key="1">
    <citation type="submission" date="2016-08" db="EMBL/GenBank/DDBJ databases">
        <title>A novel genetic cassette of butanologenic Thermoanaerobacterium thermosaccharolyticum that directly convert cellulose to butanol.</title>
        <authorList>
            <person name="Li T."/>
            <person name="He J."/>
        </authorList>
    </citation>
    <scope>NUCLEOTIDE SEQUENCE [LARGE SCALE GENOMIC DNA]</scope>
    <source>
        <strain evidence="10 11">TG57</strain>
    </source>
</reference>
<dbReference type="SUPFAM" id="SSF52266">
    <property type="entry name" value="SGNH hydrolase"/>
    <property type="match status" value="1"/>
</dbReference>
<evidence type="ECO:0000256" key="8">
    <source>
        <dbReference type="SAM" id="Phobius"/>
    </source>
</evidence>
<feature type="transmembrane region" description="Helical" evidence="8">
    <location>
        <begin position="237"/>
        <end position="257"/>
    </location>
</feature>
<dbReference type="RefSeq" id="WP_094397641.1">
    <property type="nucleotide sequence ID" value="NZ_CP016893.1"/>
</dbReference>
<dbReference type="InterPro" id="IPR050879">
    <property type="entry name" value="Acyltransferase_3"/>
</dbReference>
<dbReference type="PANTHER" id="PTHR23028">
    <property type="entry name" value="ACETYLTRANSFERASE"/>
    <property type="match status" value="1"/>
</dbReference>
<evidence type="ECO:0000313" key="10">
    <source>
        <dbReference type="EMBL" id="AST58262.1"/>
    </source>
</evidence>
<feature type="transmembrane region" description="Helical" evidence="8">
    <location>
        <begin position="263"/>
        <end position="282"/>
    </location>
</feature>
<dbReference type="Pfam" id="PF01757">
    <property type="entry name" value="Acyl_transf_3"/>
    <property type="match status" value="1"/>
</dbReference>
<organism evidence="10 11">
    <name type="scientific">Thermoanaerobacterium thermosaccharolyticum</name>
    <name type="common">Clostridium thermosaccharolyticum</name>
    <dbReference type="NCBI Taxonomy" id="1517"/>
    <lineage>
        <taxon>Bacteria</taxon>
        <taxon>Bacillati</taxon>
        <taxon>Bacillota</taxon>
        <taxon>Clostridia</taxon>
        <taxon>Thermoanaerobacterales</taxon>
        <taxon>Thermoanaerobacteraceae</taxon>
        <taxon>Thermoanaerobacterium</taxon>
    </lineage>
</organism>
<feature type="transmembrane region" description="Helical" evidence="8">
    <location>
        <begin position="334"/>
        <end position="352"/>
    </location>
</feature>
<dbReference type="PANTHER" id="PTHR23028:SF53">
    <property type="entry name" value="ACYL_TRANSF_3 DOMAIN-CONTAINING PROTEIN"/>
    <property type="match status" value="1"/>
</dbReference>
<feature type="transmembrane region" description="Helical" evidence="8">
    <location>
        <begin position="207"/>
        <end position="225"/>
    </location>
</feature>
<evidence type="ECO:0000256" key="2">
    <source>
        <dbReference type="ARBA" id="ARBA00022475"/>
    </source>
</evidence>
<evidence type="ECO:0000313" key="11">
    <source>
        <dbReference type="Proteomes" id="UP000214975"/>
    </source>
</evidence>
<protein>
    <submittedName>
        <fullName evidence="10">Acyltransferase</fullName>
    </submittedName>
</protein>
<evidence type="ECO:0000256" key="5">
    <source>
        <dbReference type="ARBA" id="ARBA00022989"/>
    </source>
</evidence>
<keyword evidence="3 10" id="KW-0808">Transferase</keyword>
<feature type="transmembrane region" description="Helical" evidence="8">
    <location>
        <begin position="143"/>
        <end position="161"/>
    </location>
</feature>
<evidence type="ECO:0000256" key="4">
    <source>
        <dbReference type="ARBA" id="ARBA00022692"/>
    </source>
</evidence>
<dbReference type="Gene3D" id="3.40.50.1110">
    <property type="entry name" value="SGNH hydrolase"/>
    <property type="match status" value="1"/>
</dbReference>
<dbReference type="CDD" id="cd01840">
    <property type="entry name" value="SGNH_hydrolase_yrhL_like"/>
    <property type="match status" value="1"/>
</dbReference>
<dbReference type="GO" id="GO:0009103">
    <property type="term" value="P:lipopolysaccharide biosynthetic process"/>
    <property type="evidence" value="ECO:0007669"/>
    <property type="project" value="TreeGrafter"/>
</dbReference>
<keyword evidence="4 8" id="KW-0812">Transmembrane</keyword>
<dbReference type="GO" id="GO:0016747">
    <property type="term" value="F:acyltransferase activity, transferring groups other than amino-acyl groups"/>
    <property type="evidence" value="ECO:0007669"/>
    <property type="project" value="InterPro"/>
</dbReference>
<sequence>MPKPLNSNVRYMAGLDGLRAIAVLAVIGYHLNLSFMQGGFLGVSIFFVLSGYLITNIISSEWERSGKVDLKNFWLRRMRRLFPALFIMVVLVVCYVTLFDPGRLTSIKGDAITSILYINNWWLILHKVSYFAKFGPPSTFGNLWSLAVEGQFYLIWPLVLIISFKYLKKKRYIVFLTLLLAIASALAMGMLYEPGMDPSRVYYGTDTRVFGLLLGSALALILPSDKLSSNMSRNKRLILDAIGFLSLLSIFIMFIYVNQYDTFVYRGGMFLLSVIAAVTIAVSAHSSSFLGKALGCFPLRWLGARSYGVYLWYFPVLILTTPPVNTEGINPIRAVLQIFLIILISALSWRYVEDPIRHGALKRIMQDIKTLKLKNGKIVLPIKTFMLVIVSTVIIGIFVVGMSGIMPVAASTSLNSSGGGNGTNVSSSYVGNSDVTSDGIVQDYSYNLPDNRRDIKYYPYKGGKADSSVASNDSGQTDVKIQDGKGITIIGDSILIDAKPYLEEMLPGITIDGKVGRQMYQAKDVVKSLKSKGEISDTLIVELGTNGPFTEDQLLSLLKAAEPVKHIILVNVRVPRPWESVVNKTLNKVSSEYPHTTLIDWYKASYGHDSFFSPDAVHLEPSGAKYFASLIAKTIEDNNTVKN</sequence>
<name>A0A223I0K8_THETR</name>
<evidence type="ECO:0000256" key="3">
    <source>
        <dbReference type="ARBA" id="ARBA00022679"/>
    </source>
</evidence>
<keyword evidence="6 8" id="KW-0472">Membrane</keyword>
<dbReference type="AlphaFoldDB" id="A0A223I0K8"/>
<keyword evidence="2" id="KW-1003">Cell membrane</keyword>
<feature type="transmembrane region" description="Helical" evidence="8">
    <location>
        <begin position="294"/>
        <end position="314"/>
    </location>
</feature>
<evidence type="ECO:0000256" key="7">
    <source>
        <dbReference type="ARBA" id="ARBA00023315"/>
    </source>
</evidence>